<proteinExistence type="predicted"/>
<evidence type="ECO:0000313" key="4">
    <source>
        <dbReference type="EMBL" id="KAK0657925.1"/>
    </source>
</evidence>
<gene>
    <name evidence="4" type="ORF">B0T16DRAFT_453340</name>
</gene>
<accession>A0AA39YTK0</accession>
<reference evidence="4" key="1">
    <citation type="submission" date="2023-06" db="EMBL/GenBank/DDBJ databases">
        <title>Genome-scale phylogeny and comparative genomics of the fungal order Sordariales.</title>
        <authorList>
            <consortium name="Lawrence Berkeley National Laboratory"/>
            <person name="Hensen N."/>
            <person name="Bonometti L."/>
            <person name="Westerberg I."/>
            <person name="Brannstrom I.O."/>
            <person name="Guillou S."/>
            <person name="Cros-Aarteil S."/>
            <person name="Calhoun S."/>
            <person name="Haridas S."/>
            <person name="Kuo A."/>
            <person name="Mondo S."/>
            <person name="Pangilinan J."/>
            <person name="Riley R."/>
            <person name="Labutti K."/>
            <person name="Andreopoulos B."/>
            <person name="Lipzen A."/>
            <person name="Chen C."/>
            <person name="Yanf M."/>
            <person name="Daum C."/>
            <person name="Ng V."/>
            <person name="Clum A."/>
            <person name="Steindorff A."/>
            <person name="Ohm R."/>
            <person name="Martin F."/>
            <person name="Silar P."/>
            <person name="Natvig D."/>
            <person name="Lalanne C."/>
            <person name="Gautier V."/>
            <person name="Ament-Velasquez S.L."/>
            <person name="Kruys A."/>
            <person name="Hutchinson M.I."/>
            <person name="Powell A.J."/>
            <person name="Barry K."/>
            <person name="Miller A.N."/>
            <person name="Grigoriev I.V."/>
            <person name="Debuchy R."/>
            <person name="Gladieux P."/>
            <person name="Thoren M.H."/>
            <person name="Johannesson H."/>
        </authorList>
    </citation>
    <scope>NUCLEOTIDE SEQUENCE</scope>
    <source>
        <strain evidence="4">SMH2532-1</strain>
    </source>
</reference>
<sequence>MQKRKSPTGPRNACSNCTKRPTKCDEQGTPCLQCLRRREAGTCARFRTRNATAPAALSRPQTSLSTSPSAFSSTTERNRPLELELMHRWSTRTWTCQAFTPKCQRYLTEQLPRAALGNSYLLNAIYAAAALGLSHSWAGTPSVTGKFIRAVREYASKAITDFRTQVTVLTSENIALLWYSSSLVASARFAMSAYYSKSIIDRICDHNDMALASHRALRNNIKLVCASSSPLAMRGCKCKSKGFDSTLLDALDDQTKVALALLSCVSDLVRVPAPSPTIPGSAVAEAPFANSVSLYQKAIGQTQYCFAEDLQRPRGYARTVFYGGGADLVQALRDRQPMAVFIFMYYGVLVHREGEDPGFWTPVSQGQEVVSETSELLLGSGIVDVPGVREGIAWTRSQVGLPALPGCPLPSYFVSSGIVDGEDTLEPSEAWIEYA</sequence>
<keyword evidence="1" id="KW-0539">Nucleus</keyword>
<dbReference type="CDD" id="cd00067">
    <property type="entry name" value="GAL4"/>
    <property type="match status" value="1"/>
</dbReference>
<dbReference type="PANTHER" id="PTHR47784">
    <property type="entry name" value="STEROL UPTAKE CONTROL PROTEIN 2"/>
    <property type="match status" value="1"/>
</dbReference>
<dbReference type="InterPro" id="IPR053157">
    <property type="entry name" value="Sterol_Uptake_Regulator"/>
</dbReference>
<protein>
    <recommendedName>
        <fullName evidence="3">Zn(2)-C6 fungal-type domain-containing protein</fullName>
    </recommendedName>
</protein>
<feature type="region of interest" description="Disordered" evidence="2">
    <location>
        <begin position="54"/>
        <end position="77"/>
    </location>
</feature>
<dbReference type="GO" id="GO:0001228">
    <property type="term" value="F:DNA-binding transcription activator activity, RNA polymerase II-specific"/>
    <property type="evidence" value="ECO:0007669"/>
    <property type="project" value="TreeGrafter"/>
</dbReference>
<dbReference type="Proteomes" id="UP001174936">
    <property type="component" value="Unassembled WGS sequence"/>
</dbReference>
<feature type="compositionally biased region" description="Low complexity" evidence="2">
    <location>
        <begin position="62"/>
        <end position="75"/>
    </location>
</feature>
<evidence type="ECO:0000313" key="5">
    <source>
        <dbReference type="Proteomes" id="UP001174936"/>
    </source>
</evidence>
<feature type="domain" description="Zn(2)-C6 fungal-type" evidence="3">
    <location>
        <begin position="13"/>
        <end position="45"/>
    </location>
</feature>
<feature type="region of interest" description="Disordered" evidence="2">
    <location>
        <begin position="1"/>
        <end position="22"/>
    </location>
</feature>
<dbReference type="PANTHER" id="PTHR47784:SF10">
    <property type="entry name" value="TRANSCRIPTION FACTOR, PUTATIVE (AFU_ORTHOLOGUE AFUA_6G14150)-RELATED"/>
    <property type="match status" value="1"/>
</dbReference>
<organism evidence="4 5">
    <name type="scientific">Cercophora newfieldiana</name>
    <dbReference type="NCBI Taxonomy" id="92897"/>
    <lineage>
        <taxon>Eukaryota</taxon>
        <taxon>Fungi</taxon>
        <taxon>Dikarya</taxon>
        <taxon>Ascomycota</taxon>
        <taxon>Pezizomycotina</taxon>
        <taxon>Sordariomycetes</taxon>
        <taxon>Sordariomycetidae</taxon>
        <taxon>Sordariales</taxon>
        <taxon>Lasiosphaeriaceae</taxon>
        <taxon>Cercophora</taxon>
    </lineage>
</organism>
<comment type="caution">
    <text evidence="4">The sequence shown here is derived from an EMBL/GenBank/DDBJ whole genome shotgun (WGS) entry which is preliminary data.</text>
</comment>
<evidence type="ECO:0000259" key="3">
    <source>
        <dbReference type="PROSITE" id="PS50048"/>
    </source>
</evidence>
<keyword evidence="5" id="KW-1185">Reference proteome</keyword>
<dbReference type="EMBL" id="JAULSV010000001">
    <property type="protein sequence ID" value="KAK0657925.1"/>
    <property type="molecule type" value="Genomic_DNA"/>
</dbReference>
<evidence type="ECO:0000256" key="1">
    <source>
        <dbReference type="ARBA" id="ARBA00023242"/>
    </source>
</evidence>
<dbReference type="GO" id="GO:0008270">
    <property type="term" value="F:zinc ion binding"/>
    <property type="evidence" value="ECO:0007669"/>
    <property type="project" value="InterPro"/>
</dbReference>
<dbReference type="AlphaFoldDB" id="A0AA39YTK0"/>
<dbReference type="InterPro" id="IPR001138">
    <property type="entry name" value="Zn2Cys6_DnaBD"/>
</dbReference>
<evidence type="ECO:0000256" key="2">
    <source>
        <dbReference type="SAM" id="MobiDB-lite"/>
    </source>
</evidence>
<name>A0AA39YTK0_9PEZI</name>
<dbReference type="PROSITE" id="PS50048">
    <property type="entry name" value="ZN2_CY6_FUNGAL_2"/>
    <property type="match status" value="1"/>
</dbReference>